<comment type="caution">
    <text evidence="3">The sequence shown here is derived from an EMBL/GenBank/DDBJ whole genome shotgun (WGS) entry which is preliminary data.</text>
</comment>
<sequence length="128" mass="13845">MNEPPGLHSREWDISNQAGLLTGPREILTAYPTLDTICINAGVQCCFSLLDPPTSTEESIASKIQVNLIAPVLLLGAFLSHSGARIKEGQPGNLLVTSSALVFHAIPFYPIYCSTRPGIHAFIVMLRE</sequence>
<dbReference type="PANTHER" id="PTHR44196:SF1">
    <property type="entry name" value="DEHYDROGENASE_REDUCTASE SDR FAMILY MEMBER 7B"/>
    <property type="match status" value="1"/>
</dbReference>
<keyword evidence="2" id="KW-0560">Oxidoreductase</keyword>
<evidence type="ECO:0000256" key="2">
    <source>
        <dbReference type="ARBA" id="ARBA00023002"/>
    </source>
</evidence>
<proteinExistence type="inferred from homology"/>
<dbReference type="RefSeq" id="XP_015401588.1">
    <property type="nucleotide sequence ID" value="XM_015556863.1"/>
</dbReference>
<dbReference type="EMBL" id="JNOM01000562">
    <property type="protein sequence ID" value="KNG80665.1"/>
    <property type="molecule type" value="Genomic_DNA"/>
</dbReference>
<dbReference type="GeneID" id="26813411"/>
<evidence type="ECO:0000256" key="1">
    <source>
        <dbReference type="ARBA" id="ARBA00006484"/>
    </source>
</evidence>
<reference evidence="3 4" key="1">
    <citation type="submission" date="2014-06" db="EMBL/GenBank/DDBJ databases">
        <title>The Genome of the Aflatoxigenic Filamentous Fungus Aspergillus nomius.</title>
        <authorList>
            <person name="Moore M.G."/>
            <person name="Shannon B.M."/>
            <person name="Brian M.M."/>
        </authorList>
    </citation>
    <scope>NUCLEOTIDE SEQUENCE [LARGE SCALE GENOMIC DNA]</scope>
    <source>
        <strain evidence="3 4">NRRL 13137</strain>
    </source>
</reference>
<evidence type="ECO:0000313" key="3">
    <source>
        <dbReference type="EMBL" id="KNG80665.1"/>
    </source>
</evidence>
<name>A0A0L1IMY2_ASPN3</name>
<dbReference type="SUPFAM" id="SSF51735">
    <property type="entry name" value="NAD(P)-binding Rossmann-fold domains"/>
    <property type="match status" value="1"/>
</dbReference>
<comment type="similarity">
    <text evidence="1">Belongs to the short-chain dehydrogenases/reductases (SDR) family.</text>
</comment>
<accession>A0A0L1IMY2</accession>
<dbReference type="STRING" id="1509407.A0A0L1IMY2"/>
<dbReference type="PANTHER" id="PTHR44196">
    <property type="entry name" value="DEHYDROGENASE/REDUCTASE SDR FAMILY MEMBER 7B"/>
    <property type="match status" value="1"/>
</dbReference>
<dbReference type="GO" id="GO:0016491">
    <property type="term" value="F:oxidoreductase activity"/>
    <property type="evidence" value="ECO:0007669"/>
    <property type="project" value="UniProtKB-KW"/>
</dbReference>
<keyword evidence="4" id="KW-1185">Reference proteome</keyword>
<evidence type="ECO:0000313" key="4">
    <source>
        <dbReference type="Proteomes" id="UP000037505"/>
    </source>
</evidence>
<dbReference type="Pfam" id="PF00106">
    <property type="entry name" value="adh_short"/>
    <property type="match status" value="1"/>
</dbReference>
<dbReference type="Gene3D" id="3.40.50.720">
    <property type="entry name" value="NAD(P)-binding Rossmann-like Domain"/>
    <property type="match status" value="1"/>
</dbReference>
<dbReference type="InterPro" id="IPR036291">
    <property type="entry name" value="NAD(P)-bd_dom_sf"/>
</dbReference>
<dbReference type="Proteomes" id="UP000037505">
    <property type="component" value="Unassembled WGS sequence"/>
</dbReference>
<dbReference type="AlphaFoldDB" id="A0A0L1IMY2"/>
<protein>
    <submittedName>
        <fullName evidence="3">Uncharacterized protein</fullName>
    </submittedName>
</protein>
<organism evidence="3 4">
    <name type="scientific">Aspergillus nomiae NRRL (strain ATCC 15546 / NRRL 13137 / CBS 260.88 / M93)</name>
    <dbReference type="NCBI Taxonomy" id="1509407"/>
    <lineage>
        <taxon>Eukaryota</taxon>
        <taxon>Fungi</taxon>
        <taxon>Dikarya</taxon>
        <taxon>Ascomycota</taxon>
        <taxon>Pezizomycotina</taxon>
        <taxon>Eurotiomycetes</taxon>
        <taxon>Eurotiomycetidae</taxon>
        <taxon>Eurotiales</taxon>
        <taxon>Aspergillaceae</taxon>
        <taxon>Aspergillus</taxon>
        <taxon>Aspergillus subgen. Circumdati</taxon>
    </lineage>
</organism>
<gene>
    <name evidence="3" type="ORF">ANOM_011607</name>
</gene>
<dbReference type="GO" id="GO:0016020">
    <property type="term" value="C:membrane"/>
    <property type="evidence" value="ECO:0007669"/>
    <property type="project" value="TreeGrafter"/>
</dbReference>
<dbReference type="InterPro" id="IPR002347">
    <property type="entry name" value="SDR_fam"/>
</dbReference>